<evidence type="ECO:0000313" key="1">
    <source>
        <dbReference type="EMBL" id="RHM15588.1"/>
    </source>
</evidence>
<reference evidence="1 2" key="1">
    <citation type="submission" date="2018-08" db="EMBL/GenBank/DDBJ databases">
        <title>A genome reference for cultivated species of the human gut microbiota.</title>
        <authorList>
            <person name="Zou Y."/>
            <person name="Xue W."/>
            <person name="Luo G."/>
        </authorList>
    </citation>
    <scope>NUCLEOTIDE SEQUENCE [LARGE SCALE GENOMIC DNA]</scope>
    <source>
        <strain evidence="1 2">AF35-20</strain>
    </source>
</reference>
<accession>A0A415PRZ2</accession>
<comment type="caution">
    <text evidence="1">The sequence shown here is derived from an EMBL/GenBank/DDBJ whole genome shotgun (WGS) entry which is preliminary data.</text>
</comment>
<sequence length="104" mass="12008">MGAFCEDSRVKFPTLMHLMGMGYKYISQRGLFTKYVTIPKTESDTLTNILLQPFSEAYLRLNPLSTQDDADAMLHRIQKSLNNDDLGRQFYKEILLDTTNKILI</sequence>
<dbReference type="AlphaFoldDB" id="A0A415PRZ2"/>
<dbReference type="EMBL" id="QRPN01000029">
    <property type="protein sequence ID" value="RHM15588.1"/>
    <property type="molecule type" value="Genomic_DNA"/>
</dbReference>
<evidence type="ECO:0000313" key="2">
    <source>
        <dbReference type="Proteomes" id="UP000284604"/>
    </source>
</evidence>
<name>A0A415PRZ2_BACSE</name>
<dbReference type="Proteomes" id="UP000284604">
    <property type="component" value="Unassembled WGS sequence"/>
</dbReference>
<proteinExistence type="predicted"/>
<gene>
    <name evidence="1" type="ORF">DWZ78_16095</name>
</gene>
<organism evidence="1 2">
    <name type="scientific">Bacteroides stercoris</name>
    <dbReference type="NCBI Taxonomy" id="46506"/>
    <lineage>
        <taxon>Bacteria</taxon>
        <taxon>Pseudomonadati</taxon>
        <taxon>Bacteroidota</taxon>
        <taxon>Bacteroidia</taxon>
        <taxon>Bacteroidales</taxon>
        <taxon>Bacteroidaceae</taxon>
        <taxon>Bacteroides</taxon>
    </lineage>
</organism>
<protein>
    <submittedName>
        <fullName evidence="1">Uncharacterized protein</fullName>
    </submittedName>
</protein>